<dbReference type="Proteomes" id="UP000037069">
    <property type="component" value="Unassembled WGS sequence"/>
</dbReference>
<dbReference type="AlphaFoldDB" id="A0A0L0BZN6"/>
<reference evidence="1 2" key="1">
    <citation type="journal article" date="2015" name="Nat. Commun.">
        <title>Lucilia cuprina genome unlocks parasitic fly biology to underpin future interventions.</title>
        <authorList>
            <person name="Anstead C.A."/>
            <person name="Korhonen P.K."/>
            <person name="Young N.D."/>
            <person name="Hall R.S."/>
            <person name="Jex A.R."/>
            <person name="Murali S.C."/>
            <person name="Hughes D.S."/>
            <person name="Lee S.F."/>
            <person name="Perry T."/>
            <person name="Stroehlein A.J."/>
            <person name="Ansell B.R."/>
            <person name="Breugelmans B."/>
            <person name="Hofmann A."/>
            <person name="Qu J."/>
            <person name="Dugan S."/>
            <person name="Lee S.L."/>
            <person name="Chao H."/>
            <person name="Dinh H."/>
            <person name="Han Y."/>
            <person name="Doddapaneni H.V."/>
            <person name="Worley K.C."/>
            <person name="Muzny D.M."/>
            <person name="Ioannidis P."/>
            <person name="Waterhouse R.M."/>
            <person name="Zdobnov E.M."/>
            <person name="James P.J."/>
            <person name="Bagnall N.H."/>
            <person name="Kotze A.C."/>
            <person name="Gibbs R.A."/>
            <person name="Richards S."/>
            <person name="Batterham P."/>
            <person name="Gasser R.B."/>
        </authorList>
    </citation>
    <scope>NUCLEOTIDE SEQUENCE [LARGE SCALE GENOMIC DNA]</scope>
    <source>
        <strain evidence="1 2">LS</strain>
        <tissue evidence="1">Full body</tissue>
    </source>
</reference>
<name>A0A0L0BZN6_LUCCU</name>
<evidence type="ECO:0000313" key="2">
    <source>
        <dbReference type="Proteomes" id="UP000037069"/>
    </source>
</evidence>
<dbReference type="EMBL" id="JRES01001108">
    <property type="protein sequence ID" value="KNC25505.1"/>
    <property type="molecule type" value="Genomic_DNA"/>
</dbReference>
<protein>
    <submittedName>
        <fullName evidence="1">Uncharacterized protein</fullName>
    </submittedName>
</protein>
<gene>
    <name evidence="1" type="ORF">FF38_07256</name>
</gene>
<proteinExistence type="predicted"/>
<organism evidence="1 2">
    <name type="scientific">Lucilia cuprina</name>
    <name type="common">Green bottle fly</name>
    <name type="synonym">Australian sheep blowfly</name>
    <dbReference type="NCBI Taxonomy" id="7375"/>
    <lineage>
        <taxon>Eukaryota</taxon>
        <taxon>Metazoa</taxon>
        <taxon>Ecdysozoa</taxon>
        <taxon>Arthropoda</taxon>
        <taxon>Hexapoda</taxon>
        <taxon>Insecta</taxon>
        <taxon>Pterygota</taxon>
        <taxon>Neoptera</taxon>
        <taxon>Endopterygota</taxon>
        <taxon>Diptera</taxon>
        <taxon>Brachycera</taxon>
        <taxon>Muscomorpha</taxon>
        <taxon>Oestroidea</taxon>
        <taxon>Calliphoridae</taxon>
        <taxon>Luciliinae</taxon>
        <taxon>Lucilia</taxon>
    </lineage>
</organism>
<keyword evidence="2" id="KW-1185">Reference proteome</keyword>
<accession>A0A0L0BZN6</accession>
<sequence>MQNAVNFLGHRVEENGIKPLPEKVTSISLGPRPLKNCVVSLPWLISTEDLFQMQQLHSYYIDTLSIRSIRSI</sequence>
<comment type="caution">
    <text evidence="1">The sequence shown here is derived from an EMBL/GenBank/DDBJ whole genome shotgun (WGS) entry which is preliminary data.</text>
</comment>
<evidence type="ECO:0000313" key="1">
    <source>
        <dbReference type="EMBL" id="KNC25505.1"/>
    </source>
</evidence>